<dbReference type="RefSeq" id="WP_137620849.1">
    <property type="nucleotide sequence ID" value="NZ_NXLZ01000009.1"/>
</dbReference>
<dbReference type="GO" id="GO:0036222">
    <property type="term" value="F:XTP diphosphatase activity"/>
    <property type="evidence" value="ECO:0007669"/>
    <property type="project" value="UniProtKB-UniRule"/>
</dbReference>
<dbReference type="FunFam" id="3.90.950.10:FF:000001">
    <property type="entry name" value="dITP/XTP pyrophosphatase"/>
    <property type="match status" value="1"/>
</dbReference>
<comment type="function">
    <text evidence="10">Pyrophosphatase that catalyzes the hydrolysis of nucleoside triphosphates to their monophosphate derivatives, with a high preference for the non-canonical purine nucleotides XTP (xanthosine triphosphate), dITP (deoxyinosine triphosphate) and ITP. Seems to function as a house-cleaning enzyme that removes non-canonical purine nucleotides from the nucleotide pool, thus preventing their incorporation into DNA/RNA and avoiding chromosomal lesions.</text>
</comment>
<keyword evidence="3 10" id="KW-0479">Metal-binding</keyword>
<keyword evidence="4 10" id="KW-0547">Nucleotide-binding</keyword>
<dbReference type="GO" id="GO:0046872">
    <property type="term" value="F:metal ion binding"/>
    <property type="evidence" value="ECO:0007669"/>
    <property type="project" value="UniProtKB-KW"/>
</dbReference>
<dbReference type="OrthoDB" id="9807456at2"/>
<dbReference type="CDD" id="cd00515">
    <property type="entry name" value="HAM1"/>
    <property type="match status" value="1"/>
</dbReference>
<evidence type="ECO:0000256" key="4">
    <source>
        <dbReference type="ARBA" id="ARBA00022741"/>
    </source>
</evidence>
<feature type="binding site" evidence="10">
    <location>
        <position position="74"/>
    </location>
    <ligand>
        <name>substrate</name>
    </ligand>
</feature>
<comment type="catalytic activity">
    <reaction evidence="8 10">
        <text>dITP + H2O = dIMP + diphosphate + H(+)</text>
        <dbReference type="Rhea" id="RHEA:28342"/>
        <dbReference type="ChEBI" id="CHEBI:15377"/>
        <dbReference type="ChEBI" id="CHEBI:15378"/>
        <dbReference type="ChEBI" id="CHEBI:33019"/>
        <dbReference type="ChEBI" id="CHEBI:61194"/>
        <dbReference type="ChEBI" id="CHEBI:61382"/>
        <dbReference type="EC" id="3.6.1.66"/>
    </reaction>
</comment>
<evidence type="ECO:0000313" key="12">
    <source>
        <dbReference type="EMBL" id="TKX30568.1"/>
    </source>
</evidence>
<keyword evidence="6 10" id="KW-0460">Magnesium</keyword>
<dbReference type="GO" id="GO:0009146">
    <property type="term" value="P:purine nucleoside triphosphate catabolic process"/>
    <property type="evidence" value="ECO:0007669"/>
    <property type="project" value="UniProtKB-UniRule"/>
</dbReference>
<evidence type="ECO:0000256" key="1">
    <source>
        <dbReference type="ARBA" id="ARBA00008023"/>
    </source>
</evidence>
<reference evidence="12 13" key="1">
    <citation type="submission" date="2018-05" db="EMBL/GenBank/DDBJ databases">
        <title>Novel Campyloabacter and Helicobacter Species and Strains.</title>
        <authorList>
            <person name="Mannion A.J."/>
            <person name="Shen Z."/>
            <person name="Fox J.G."/>
        </authorList>
    </citation>
    <scope>NUCLEOTIDE SEQUENCE [LARGE SCALE GENOMIC DNA]</scope>
    <source>
        <strain evidence="13">MIT17-664</strain>
    </source>
</reference>
<dbReference type="GO" id="GO:0017111">
    <property type="term" value="F:ribonucleoside triphosphate phosphatase activity"/>
    <property type="evidence" value="ECO:0007669"/>
    <property type="project" value="InterPro"/>
</dbReference>
<dbReference type="Gene3D" id="3.90.950.10">
    <property type="match status" value="1"/>
</dbReference>
<evidence type="ECO:0000256" key="10">
    <source>
        <dbReference type="HAMAP-Rule" id="MF_01405"/>
    </source>
</evidence>
<feature type="binding site" evidence="10">
    <location>
        <begin position="7"/>
        <end position="12"/>
    </location>
    <ligand>
        <name>substrate</name>
    </ligand>
</feature>
<proteinExistence type="inferred from homology"/>
<dbReference type="EC" id="3.6.1.66" evidence="10"/>
<dbReference type="GO" id="GO:0035870">
    <property type="term" value="F:dITP diphosphatase activity"/>
    <property type="evidence" value="ECO:0007669"/>
    <property type="project" value="UniProtKB-UniRule"/>
</dbReference>
<dbReference type="Proteomes" id="UP000308838">
    <property type="component" value="Unassembled WGS sequence"/>
</dbReference>
<comment type="subunit">
    <text evidence="2 10">Homodimer.</text>
</comment>
<dbReference type="Pfam" id="PF01725">
    <property type="entry name" value="Ham1p_like"/>
    <property type="match status" value="1"/>
</dbReference>
<feature type="binding site" evidence="10">
    <location>
        <position position="38"/>
    </location>
    <ligand>
        <name>Mg(2+)</name>
        <dbReference type="ChEBI" id="CHEBI:18420"/>
    </ligand>
</feature>
<protein>
    <recommendedName>
        <fullName evidence="10">dITP/XTP pyrophosphatase</fullName>
        <ecNumber evidence="10">3.6.1.66</ecNumber>
    </recommendedName>
    <alternativeName>
        <fullName evidence="10">Non-canonical purine NTP pyrophosphatase</fullName>
    </alternativeName>
    <alternativeName>
        <fullName evidence="10">Non-standard purine NTP pyrophosphatase</fullName>
    </alternativeName>
    <alternativeName>
        <fullName evidence="10">Nucleoside-triphosphate diphosphatase</fullName>
    </alternativeName>
    <alternativeName>
        <fullName evidence="10">Nucleoside-triphosphate pyrophosphatase</fullName>
        <shortName evidence="10">NTPase</shortName>
    </alternativeName>
</protein>
<dbReference type="GO" id="GO:0036220">
    <property type="term" value="F:ITP diphosphatase activity"/>
    <property type="evidence" value="ECO:0007669"/>
    <property type="project" value="UniProtKB-UniRule"/>
</dbReference>
<evidence type="ECO:0000256" key="9">
    <source>
        <dbReference type="ARBA" id="ARBA00052017"/>
    </source>
</evidence>
<evidence type="ECO:0000256" key="11">
    <source>
        <dbReference type="RuleBase" id="RU003781"/>
    </source>
</evidence>
<keyword evidence="5 10" id="KW-0378">Hydrolase</keyword>
<keyword evidence="13" id="KW-1185">Reference proteome</keyword>
<feature type="active site" description="Proton acceptor" evidence="10">
    <location>
        <position position="73"/>
    </location>
</feature>
<dbReference type="NCBIfam" id="TIGR00042">
    <property type="entry name" value="RdgB/HAM1 family non-canonical purine NTP pyrophosphatase"/>
    <property type="match status" value="1"/>
</dbReference>
<keyword evidence="7 10" id="KW-0546">Nucleotide metabolism</keyword>
<evidence type="ECO:0000256" key="7">
    <source>
        <dbReference type="ARBA" id="ARBA00023080"/>
    </source>
</evidence>
<evidence type="ECO:0000256" key="3">
    <source>
        <dbReference type="ARBA" id="ARBA00022723"/>
    </source>
</evidence>
<dbReference type="PANTHER" id="PTHR11067">
    <property type="entry name" value="INOSINE TRIPHOSPHATE PYROPHOSPHATASE/HAM1 PROTEIN"/>
    <property type="match status" value="1"/>
</dbReference>
<comment type="cofactor">
    <cofactor evidence="10">
        <name>Mg(2+)</name>
        <dbReference type="ChEBI" id="CHEBI:18420"/>
    </cofactor>
    <text evidence="10">Binds 1 Mg(2+) ion per subunit.</text>
</comment>
<name>A0A4U7BFW5_9BACT</name>
<dbReference type="EMBL" id="NXLZ01000009">
    <property type="protein sequence ID" value="TKX30568.1"/>
    <property type="molecule type" value="Genomic_DNA"/>
</dbReference>
<evidence type="ECO:0000313" key="13">
    <source>
        <dbReference type="Proteomes" id="UP000308838"/>
    </source>
</evidence>
<feature type="binding site" evidence="10">
    <location>
        <begin position="154"/>
        <end position="157"/>
    </location>
    <ligand>
        <name>substrate</name>
    </ligand>
</feature>
<evidence type="ECO:0000256" key="5">
    <source>
        <dbReference type="ARBA" id="ARBA00022801"/>
    </source>
</evidence>
<feature type="binding site" evidence="10">
    <location>
        <position position="177"/>
    </location>
    <ligand>
        <name>substrate</name>
    </ligand>
</feature>
<organism evidence="12 13">
    <name type="scientific">Campylobacter estrildidarum</name>
    <dbReference type="NCBI Taxonomy" id="2510189"/>
    <lineage>
        <taxon>Bacteria</taxon>
        <taxon>Pseudomonadati</taxon>
        <taxon>Campylobacterota</taxon>
        <taxon>Epsilonproteobacteria</taxon>
        <taxon>Campylobacterales</taxon>
        <taxon>Campylobacteraceae</taxon>
        <taxon>Campylobacter</taxon>
    </lineage>
</organism>
<feature type="binding site" evidence="10">
    <location>
        <begin position="182"/>
        <end position="183"/>
    </location>
    <ligand>
        <name>substrate</name>
    </ligand>
</feature>
<comment type="caution">
    <text evidence="12">The sequence shown here is derived from an EMBL/GenBank/DDBJ whole genome shotgun (WGS) entry which is preliminary data.</text>
</comment>
<dbReference type="AlphaFoldDB" id="A0A4U7BFW5"/>
<comment type="catalytic activity">
    <reaction evidence="10">
        <text>ITP + H2O = IMP + diphosphate + H(+)</text>
        <dbReference type="Rhea" id="RHEA:29399"/>
        <dbReference type="ChEBI" id="CHEBI:15377"/>
        <dbReference type="ChEBI" id="CHEBI:15378"/>
        <dbReference type="ChEBI" id="CHEBI:33019"/>
        <dbReference type="ChEBI" id="CHEBI:58053"/>
        <dbReference type="ChEBI" id="CHEBI:61402"/>
        <dbReference type="EC" id="3.6.1.66"/>
    </reaction>
</comment>
<dbReference type="GO" id="GO:0005829">
    <property type="term" value="C:cytosol"/>
    <property type="evidence" value="ECO:0007669"/>
    <property type="project" value="TreeGrafter"/>
</dbReference>
<dbReference type="InterPro" id="IPR020922">
    <property type="entry name" value="dITP/XTP_pyrophosphatase"/>
</dbReference>
<dbReference type="InterPro" id="IPR002637">
    <property type="entry name" value="RdgB/HAM1"/>
</dbReference>
<sequence>MKILLATSNKHKVFEIKEILKDYKLYAFDEVLKPFEIEENGKSFKENALIKARAVFNALVQKQKNEFLVLSDDSGICVEVLDGKPGIYSARFSNKGDDKSNREKLISEIKQLGVCESKAYYIAAIAIVSSYGEYVVQASMHGKVMSEERGENGFGYDSLFIPNGFDKTLAQLSSNEKNTISHRFKALELALIILKMIKKGKKGEKIY</sequence>
<evidence type="ECO:0000256" key="2">
    <source>
        <dbReference type="ARBA" id="ARBA00011738"/>
    </source>
</evidence>
<gene>
    <name evidence="12" type="primary">rdgB</name>
    <name evidence="12" type="ORF">CQA69_05785</name>
</gene>
<feature type="binding site" evidence="10">
    <location>
        <position position="73"/>
    </location>
    <ligand>
        <name>Mg(2+)</name>
        <dbReference type="ChEBI" id="CHEBI:18420"/>
    </ligand>
</feature>
<evidence type="ECO:0000256" key="8">
    <source>
        <dbReference type="ARBA" id="ARBA00051875"/>
    </source>
</evidence>
<dbReference type="GO" id="GO:0009117">
    <property type="term" value="P:nucleotide metabolic process"/>
    <property type="evidence" value="ECO:0007669"/>
    <property type="project" value="UniProtKB-KW"/>
</dbReference>
<dbReference type="PANTHER" id="PTHR11067:SF9">
    <property type="entry name" value="INOSINE TRIPHOSPHATE PYROPHOSPHATASE"/>
    <property type="match status" value="1"/>
</dbReference>
<dbReference type="SUPFAM" id="SSF52972">
    <property type="entry name" value="ITPase-like"/>
    <property type="match status" value="1"/>
</dbReference>
<dbReference type="InterPro" id="IPR029001">
    <property type="entry name" value="ITPase-like_fam"/>
</dbReference>
<comment type="similarity">
    <text evidence="1 10 11">Belongs to the HAM1 NTPase family.</text>
</comment>
<comment type="catalytic activity">
    <reaction evidence="9 10">
        <text>XTP + H2O = XMP + diphosphate + H(+)</text>
        <dbReference type="Rhea" id="RHEA:28610"/>
        <dbReference type="ChEBI" id="CHEBI:15377"/>
        <dbReference type="ChEBI" id="CHEBI:15378"/>
        <dbReference type="ChEBI" id="CHEBI:33019"/>
        <dbReference type="ChEBI" id="CHEBI:57464"/>
        <dbReference type="ChEBI" id="CHEBI:61314"/>
        <dbReference type="EC" id="3.6.1.66"/>
    </reaction>
</comment>
<dbReference type="HAMAP" id="MF_01405">
    <property type="entry name" value="Non_canon_purine_NTPase"/>
    <property type="match status" value="1"/>
</dbReference>
<evidence type="ECO:0000256" key="6">
    <source>
        <dbReference type="ARBA" id="ARBA00022842"/>
    </source>
</evidence>
<dbReference type="GO" id="GO:0000166">
    <property type="term" value="F:nucleotide binding"/>
    <property type="evidence" value="ECO:0007669"/>
    <property type="project" value="UniProtKB-KW"/>
</dbReference>
<accession>A0A4U7BFW5</accession>